<evidence type="ECO:0000313" key="2">
    <source>
        <dbReference type="Proteomes" id="UP000017973"/>
    </source>
</evidence>
<sequence>MQPVFWFGCPLGNKDDHEQLVEEKGKKAEGIWDLDQAGAEKAEHEFSGQP</sequence>
<dbReference type="HOGENOM" id="CLU_3196904_0_0_9"/>
<accession>V6M7P8</accession>
<evidence type="ECO:0000313" key="1">
    <source>
        <dbReference type="EMBL" id="EST54539.1"/>
    </source>
</evidence>
<comment type="caution">
    <text evidence="1">The sequence shown here is derived from an EMBL/GenBank/DDBJ whole genome shotgun (WGS) entry which is preliminary data.</text>
</comment>
<reference evidence="1 2" key="1">
    <citation type="journal article" date="2014" name="Genome Announc.">
        <title>Draft Genome Sequence of Brevibacillus panacihumi Strain W25, a Halotolerant Hydrocarbon-Degrading Bacterium.</title>
        <authorList>
            <person name="Wang X."/>
            <person name="Jin D."/>
            <person name="Zhou L."/>
            <person name="Wu L."/>
            <person name="An W."/>
            <person name="Chen Y."/>
            <person name="Zhao L."/>
        </authorList>
    </citation>
    <scope>NUCLEOTIDE SEQUENCE [LARGE SCALE GENOMIC DNA]</scope>
    <source>
        <strain evidence="1 2">W25</strain>
    </source>
</reference>
<name>V6M7P8_9BACL</name>
<dbReference type="STRING" id="1408254.T458_12145"/>
<dbReference type="PATRIC" id="fig|1408254.3.peg.2395"/>
<protein>
    <submittedName>
        <fullName evidence="1">Uncharacterized protein</fullName>
    </submittedName>
</protein>
<organism evidence="1 2">
    <name type="scientific">Brevibacillus panacihumi W25</name>
    <dbReference type="NCBI Taxonomy" id="1408254"/>
    <lineage>
        <taxon>Bacteria</taxon>
        <taxon>Bacillati</taxon>
        <taxon>Bacillota</taxon>
        <taxon>Bacilli</taxon>
        <taxon>Bacillales</taxon>
        <taxon>Paenibacillaceae</taxon>
        <taxon>Brevibacillus</taxon>
    </lineage>
</organism>
<proteinExistence type="predicted"/>
<keyword evidence="2" id="KW-1185">Reference proteome</keyword>
<dbReference type="Proteomes" id="UP000017973">
    <property type="component" value="Unassembled WGS sequence"/>
</dbReference>
<dbReference type="AlphaFoldDB" id="V6M7P8"/>
<dbReference type="EMBL" id="AYJU01000016">
    <property type="protein sequence ID" value="EST54539.1"/>
    <property type="molecule type" value="Genomic_DNA"/>
</dbReference>
<gene>
    <name evidence="1" type="ORF">T458_12145</name>
</gene>